<dbReference type="GO" id="GO:0008541">
    <property type="term" value="C:proteasome regulatory particle, lid subcomplex"/>
    <property type="evidence" value="ECO:0007669"/>
    <property type="project" value="TreeGrafter"/>
</dbReference>
<evidence type="ECO:0000313" key="9">
    <source>
        <dbReference type="Proteomes" id="UP000008909"/>
    </source>
</evidence>
<comment type="similarity">
    <text evidence="3">Belongs to the ADRM1 family.</text>
</comment>
<accession>G7Y310</accession>
<comment type="subcellular location">
    <subcellularLocation>
        <location evidence="2">Cytoplasm</location>
    </subcellularLocation>
    <subcellularLocation>
        <location evidence="1">Nucleus</location>
    </subcellularLocation>
</comment>
<sequence length="681" mass="75517">VRKTRTPRLAIEKLVDPEVKRNYQNQLVECLPDGTVSDINGHWEKISKALLKVGTSVCGTTQPTSFKHWISDRTVSLLETRRQIPPGRHHNSTRRIIRRQVKLSVRADREAWWTRKAQEMEDAKNAGNGFGGNSFLVRLQRIGVMIGGALMDGVPVTPPVLGWRRCKKWRLIDVIGVHAVSFFPDCLIERLEVLGQPGSIPAFVLPSGGMAVRHRKGATVERFFRFTFCRGRLWIARGAQPERVRYPDNAPSIYSASQLSIKPRQRVSALLKNFIINAQQAEFKRVPQCTTGRVYLLKVKNAKPFFVWMQEPNGKNDSNICSRINDYIASPPTQFTPPASDWLSNFGGFNQFSQNDLLALLTMGVGLGSGLSSESDVSSAQATAVTIGRHLNTGHLDSQTKPTTALGSAITTPQVTGPGSVPGVIPGKKGEGGKIQLQDLRNILSSISGPSKTSEPPIDLNDAVNMDSLRNLLEKAEVQARLLPHLPNRDPEAKPVSDLGNLTENIRSSQFKSTLKAFDSQVDSPVIELFAELSKILFIIQRDNRTQKSILASVIIIDIMTSVLNSDASLPYNHDLFKSLIVKKRTEVYGEETVLMTPVENDHVSEKRTINWMHSGRDWAMPASVTSDTLFSGSPSSNTVMISSGRNPAWLPLIHFSVRSLNFRKLMSEKTFGDTDTKLMP</sequence>
<evidence type="ECO:0000256" key="2">
    <source>
        <dbReference type="ARBA" id="ARBA00004496"/>
    </source>
</evidence>
<feature type="non-terminal residue" evidence="8">
    <location>
        <position position="1"/>
    </location>
</feature>
<keyword evidence="6" id="KW-0539">Nucleus</keyword>
<dbReference type="GO" id="GO:0070628">
    <property type="term" value="F:proteasome binding"/>
    <property type="evidence" value="ECO:0007669"/>
    <property type="project" value="TreeGrafter"/>
</dbReference>
<evidence type="ECO:0000256" key="5">
    <source>
        <dbReference type="ARBA" id="ARBA00022942"/>
    </source>
</evidence>
<evidence type="ECO:0000256" key="6">
    <source>
        <dbReference type="ARBA" id="ARBA00023242"/>
    </source>
</evidence>
<keyword evidence="9" id="KW-1185">Reference proteome</keyword>
<reference key="2">
    <citation type="submission" date="2011-10" db="EMBL/GenBank/DDBJ databases">
        <title>The genome and transcriptome sequence of Clonorchis sinensis provide insights into the carcinogenic liver fluke.</title>
        <authorList>
            <person name="Wang X."/>
            <person name="Huang Y."/>
            <person name="Chen W."/>
            <person name="Liu H."/>
            <person name="Guo L."/>
            <person name="Chen Y."/>
            <person name="Luo F."/>
            <person name="Zhou W."/>
            <person name="Sun J."/>
            <person name="Mao Q."/>
            <person name="Liang P."/>
            <person name="Zhou C."/>
            <person name="Tian Y."/>
            <person name="Men J."/>
            <person name="Lv X."/>
            <person name="Huang L."/>
            <person name="Zhou J."/>
            <person name="Hu Y."/>
            <person name="Li R."/>
            <person name="Zhang F."/>
            <person name="Lei H."/>
            <person name="Li X."/>
            <person name="Hu X."/>
            <person name="Liang C."/>
            <person name="Xu J."/>
            <person name="Wu Z."/>
            <person name="Yu X."/>
        </authorList>
    </citation>
    <scope>NUCLEOTIDE SEQUENCE</scope>
    <source>
        <strain>Henan</strain>
    </source>
</reference>
<dbReference type="InterPro" id="IPR038633">
    <property type="entry name" value="Rpn13/ADRM1_Pru_sf"/>
</dbReference>
<dbReference type="Proteomes" id="UP000008909">
    <property type="component" value="Unassembled WGS sequence"/>
</dbReference>
<reference evidence="8" key="1">
    <citation type="journal article" date="2011" name="Genome Biol.">
        <title>The draft genome of the carcinogenic human liver fluke Clonorchis sinensis.</title>
        <authorList>
            <person name="Wang X."/>
            <person name="Chen W."/>
            <person name="Huang Y."/>
            <person name="Sun J."/>
            <person name="Men J."/>
            <person name="Liu H."/>
            <person name="Luo F."/>
            <person name="Guo L."/>
            <person name="Lv X."/>
            <person name="Deng C."/>
            <person name="Zhou C."/>
            <person name="Fan Y."/>
            <person name="Li X."/>
            <person name="Huang L."/>
            <person name="Hu Y."/>
            <person name="Liang C."/>
            <person name="Hu X."/>
            <person name="Xu J."/>
            <person name="Yu X."/>
        </authorList>
    </citation>
    <scope>NUCLEOTIDE SEQUENCE [LARGE SCALE GENOMIC DNA]</scope>
    <source>
        <strain evidence="8">Henan</strain>
    </source>
</reference>
<dbReference type="Gene3D" id="1.10.2020.20">
    <property type="match status" value="1"/>
</dbReference>
<dbReference type="PANTHER" id="PTHR12225">
    <property type="entry name" value="ADHESION REGULATING MOLECULE 1 110 KDA CELL MEMBRANE GLYCOPROTEIN"/>
    <property type="match status" value="1"/>
</dbReference>
<dbReference type="InterPro" id="IPR038108">
    <property type="entry name" value="RPN13_DEUBAD_sf"/>
</dbReference>
<dbReference type="InterPro" id="IPR032368">
    <property type="entry name" value="RPN13_DEUBAD"/>
</dbReference>
<dbReference type="Pfam" id="PF04683">
    <property type="entry name" value="Rpn13_ADRM1_Pru"/>
    <property type="match status" value="1"/>
</dbReference>
<keyword evidence="4" id="KW-0963">Cytoplasm</keyword>
<dbReference type="InterPro" id="IPR044868">
    <property type="entry name" value="Rpn13/ADRM1_Pru"/>
</dbReference>
<dbReference type="GO" id="GO:0005737">
    <property type="term" value="C:cytoplasm"/>
    <property type="evidence" value="ECO:0007669"/>
    <property type="project" value="UniProtKB-SubCell"/>
</dbReference>
<evidence type="ECO:0000256" key="4">
    <source>
        <dbReference type="ARBA" id="ARBA00022490"/>
    </source>
</evidence>
<feature type="domain" description="Pru" evidence="7">
    <location>
        <begin position="206"/>
        <end position="331"/>
    </location>
</feature>
<proteinExistence type="inferred from homology"/>
<dbReference type="PROSITE" id="PS51917">
    <property type="entry name" value="PRU"/>
    <property type="match status" value="1"/>
</dbReference>
<evidence type="ECO:0000259" key="7">
    <source>
        <dbReference type="PROSITE" id="PS51917"/>
    </source>
</evidence>
<organism evidence="8 9">
    <name type="scientific">Clonorchis sinensis</name>
    <name type="common">Chinese liver fluke</name>
    <dbReference type="NCBI Taxonomy" id="79923"/>
    <lineage>
        <taxon>Eukaryota</taxon>
        <taxon>Metazoa</taxon>
        <taxon>Spiralia</taxon>
        <taxon>Lophotrochozoa</taxon>
        <taxon>Platyhelminthes</taxon>
        <taxon>Trematoda</taxon>
        <taxon>Digenea</taxon>
        <taxon>Opisthorchiida</taxon>
        <taxon>Opisthorchiata</taxon>
        <taxon>Opisthorchiidae</taxon>
        <taxon>Clonorchis</taxon>
    </lineage>
</organism>
<keyword evidence="5" id="KW-0647">Proteasome</keyword>
<dbReference type="PANTHER" id="PTHR12225:SF0">
    <property type="entry name" value="PROTEASOMAL UBIQUITIN RECEPTOR ADRM1"/>
    <property type="match status" value="1"/>
</dbReference>
<keyword evidence="8" id="KW-0675">Receptor</keyword>
<dbReference type="GO" id="GO:0005634">
    <property type="term" value="C:nucleus"/>
    <property type="evidence" value="ECO:0007669"/>
    <property type="project" value="UniProtKB-SubCell"/>
</dbReference>
<dbReference type="Gene3D" id="2.30.29.70">
    <property type="entry name" value="Proteasomal ubiquitin receptor Rpn13/ADRM1"/>
    <property type="match status" value="1"/>
</dbReference>
<protein>
    <submittedName>
        <fullName evidence="8">Proteasomal ubiquitin receptor ADRM1</fullName>
    </submittedName>
</protein>
<evidence type="ECO:0000313" key="8">
    <source>
        <dbReference type="EMBL" id="GAA47342.1"/>
    </source>
</evidence>
<evidence type="ECO:0000256" key="3">
    <source>
        <dbReference type="ARBA" id="ARBA00009216"/>
    </source>
</evidence>
<dbReference type="GO" id="GO:0061133">
    <property type="term" value="F:endopeptidase activator activity"/>
    <property type="evidence" value="ECO:0007669"/>
    <property type="project" value="TreeGrafter"/>
</dbReference>
<dbReference type="EMBL" id="DF142835">
    <property type="protein sequence ID" value="GAA47342.1"/>
    <property type="molecule type" value="Genomic_DNA"/>
</dbReference>
<dbReference type="InterPro" id="IPR006773">
    <property type="entry name" value="Rpn13/ADRM1"/>
</dbReference>
<gene>
    <name evidence="8" type="ORF">CLF_100244</name>
</gene>
<name>G7Y310_CLOSI</name>
<evidence type="ECO:0000256" key="1">
    <source>
        <dbReference type="ARBA" id="ARBA00004123"/>
    </source>
</evidence>
<dbReference type="Pfam" id="PF16550">
    <property type="entry name" value="RPN13_C"/>
    <property type="match status" value="1"/>
</dbReference>
<dbReference type="AlphaFoldDB" id="G7Y310"/>